<keyword evidence="5" id="KW-1185">Reference proteome</keyword>
<feature type="compositionally biased region" description="Polar residues" evidence="1">
    <location>
        <begin position="557"/>
        <end position="570"/>
    </location>
</feature>
<proteinExistence type="predicted"/>
<feature type="region of interest" description="Disordered" evidence="1">
    <location>
        <begin position="679"/>
        <end position="751"/>
    </location>
</feature>
<dbReference type="InterPro" id="IPR049109">
    <property type="entry name" value="TARSH/FNDC1_C"/>
</dbReference>
<keyword evidence="2" id="KW-0732">Signal</keyword>
<feature type="domain" description="Fibronectin type-III" evidence="3">
    <location>
        <begin position="828"/>
        <end position="922"/>
    </location>
</feature>
<dbReference type="PROSITE" id="PS50853">
    <property type="entry name" value="FN3"/>
    <property type="match status" value="2"/>
</dbReference>
<dbReference type="InterPro" id="IPR036116">
    <property type="entry name" value="FN3_sf"/>
</dbReference>
<feature type="region of interest" description="Disordered" evidence="1">
    <location>
        <begin position="308"/>
        <end position="499"/>
    </location>
</feature>
<feature type="compositionally biased region" description="Basic and acidic residues" evidence="1">
    <location>
        <begin position="810"/>
        <end position="822"/>
    </location>
</feature>
<dbReference type="Ensembl" id="ENSCCET00000026032.1">
    <property type="protein sequence ID" value="ENSCCEP00000016904.1"/>
    <property type="gene ID" value="ENSCCEG00000015694.1"/>
</dbReference>
<feature type="compositionally biased region" description="Pro residues" evidence="1">
    <location>
        <begin position="705"/>
        <end position="714"/>
    </location>
</feature>
<dbReference type="Pfam" id="PF00041">
    <property type="entry name" value="fn3"/>
    <property type="match status" value="1"/>
</dbReference>
<dbReference type="Pfam" id="PF21731">
    <property type="entry name" value="TARSH_C"/>
    <property type="match status" value="1"/>
</dbReference>
<reference evidence="4" key="2">
    <citation type="submission" date="2025-09" db="UniProtKB">
        <authorList>
            <consortium name="Ensembl"/>
        </authorList>
    </citation>
    <scope>IDENTIFICATION</scope>
</reference>
<dbReference type="InterPro" id="IPR003961">
    <property type="entry name" value="FN3_dom"/>
</dbReference>
<feature type="compositionally biased region" description="Low complexity" evidence="1">
    <location>
        <begin position="650"/>
        <end position="661"/>
    </location>
</feature>
<organism evidence="4 5">
    <name type="scientific">Cyanistes caeruleus</name>
    <name type="common">Eurasian blue tit</name>
    <name type="synonym">Parus caeruleus</name>
    <dbReference type="NCBI Taxonomy" id="156563"/>
    <lineage>
        <taxon>Eukaryota</taxon>
        <taxon>Metazoa</taxon>
        <taxon>Chordata</taxon>
        <taxon>Craniata</taxon>
        <taxon>Vertebrata</taxon>
        <taxon>Euteleostomi</taxon>
        <taxon>Archelosauria</taxon>
        <taxon>Archosauria</taxon>
        <taxon>Dinosauria</taxon>
        <taxon>Saurischia</taxon>
        <taxon>Theropoda</taxon>
        <taxon>Coelurosauria</taxon>
        <taxon>Aves</taxon>
        <taxon>Neognathae</taxon>
        <taxon>Neoaves</taxon>
        <taxon>Telluraves</taxon>
        <taxon>Australaves</taxon>
        <taxon>Passeriformes</taxon>
        <taxon>Paridae</taxon>
        <taxon>Cyanistes</taxon>
    </lineage>
</organism>
<evidence type="ECO:0000313" key="4">
    <source>
        <dbReference type="Ensembl" id="ENSCCEP00000016904.1"/>
    </source>
</evidence>
<feature type="compositionally biased region" description="Basic and acidic residues" evidence="1">
    <location>
        <begin position="335"/>
        <end position="345"/>
    </location>
</feature>
<feature type="compositionally biased region" description="Basic and acidic residues" evidence="1">
    <location>
        <begin position="682"/>
        <end position="692"/>
    </location>
</feature>
<dbReference type="SUPFAM" id="SSF49265">
    <property type="entry name" value="Fibronectin type III"/>
    <property type="match status" value="2"/>
</dbReference>
<sequence>MMSRFVCLLFCGYIALNLGNTQKLPRVKRQSLKVQINATDDTVCMRYLRPSQSTKLEGFVLGYGSNFFSNQYIPLPSEGKNYITELDAEPRYLVSVRPARVSNNKKSCSGRNKTQKPLQLVVGTLTPTSVFLSWGILVNPQHDWTATSNCASDRFYTVRYREKGKDKKWVFQLCPATETVIDNLKPNTPYEFGVKDNAEDSIWSKTLNHKTVLSSKKVNGQIQNMYKLVPNSQTQIIFSDNKKLVPVTIIKQIIQNRTQSKAPDSSSLPGAILVHLIVPGLNESQQKLPPLLTIDDIPQASRKKLAKNETGVWPAESKTPEVQEISPQSLPAQAEKTHGPEDFKSTPKPKLVQTQNIPAPKETQRVPSKPKTPPKPHIPQAKDVLESITLRTDQLKPTIVPREPQRVPSKPRTSPSPEVPRTKPASKDTYHRPSKPKTSPSPRVPPTRASPKESRRVPSRPRASPSPDVPHTKPARKEPQHIPYKPRATPIPDAPYRKPEILPTFDERDATMIPHIPDRTKAPFAPTEKPFIHTKRKTTERPRVPYTKPAIYPTTPQPIITKSSTTTGHSRATMAPKETLLIPSKSKTSVGPEAPQTKPVPDETYRISPRPKIGQATEIPWFHTAPHKTRLTSARPKPSDKSQTRPAFIKTTPAPARTKAAGLPTTDYFYTPEATARPIDMGVKRPPEHFDTWQKPISVTSSPGPQHPPIPPARPTQMRRKPLPPNTVTGKPGSPAKPAGPTPPVRTGTLYKTPTAFATPEYYVDETVFSSSPTSETDSSGKPRYQAPHVKYMKKDDDVPCSITSSLEHFPQEEVGSKEEPTRPPQNPPTNLTVVTVEGCPSFVILDWEKPDNDTVTEYEVVSTENGGSDGEKEKSIITTNQTHSTVENLKPDTSYEFHVKPRNPLGEGPSSNVVAFSTESADPRVSEPISMGKDAIWTEIPFNSDTYSECKGKQYVKRTWYKKFVGVQLCNSLRYKIYLSDSLTGKFYNIGDQRGHGEDHCQFVDSFLDGRTGQQEDLPVKDGFFRAVRQEPVKFGKIGGETQINYVRWYECGTSIPGKW</sequence>
<feature type="compositionally biased region" description="Low complexity" evidence="1">
    <location>
        <begin position="770"/>
        <end position="780"/>
    </location>
</feature>
<dbReference type="PANTHER" id="PTHR23197">
    <property type="entry name" value="TARSH-RELATED FIBRONECTIN DOMAIN-CONTAINING"/>
    <property type="match status" value="1"/>
</dbReference>
<dbReference type="Proteomes" id="UP000694410">
    <property type="component" value="Unplaced"/>
</dbReference>
<feature type="signal peptide" evidence="2">
    <location>
        <begin position="1"/>
        <end position="19"/>
    </location>
</feature>
<feature type="compositionally biased region" description="Basic and acidic residues" evidence="1">
    <location>
        <begin position="511"/>
        <end position="521"/>
    </location>
</feature>
<dbReference type="InterPro" id="IPR013783">
    <property type="entry name" value="Ig-like_fold"/>
</dbReference>
<dbReference type="Gene3D" id="2.60.40.10">
    <property type="entry name" value="Immunoglobulins"/>
    <property type="match status" value="2"/>
</dbReference>
<dbReference type="PRINTS" id="PR01217">
    <property type="entry name" value="PRICHEXTENSN"/>
</dbReference>
<feature type="region of interest" description="Disordered" evidence="1">
    <location>
        <begin position="768"/>
        <end position="831"/>
    </location>
</feature>
<accession>A0A8C0V1A0</accession>
<dbReference type="SMART" id="SM00060">
    <property type="entry name" value="FN3"/>
    <property type="match status" value="2"/>
</dbReference>
<reference evidence="4" key="1">
    <citation type="submission" date="2025-08" db="UniProtKB">
        <authorList>
            <consortium name="Ensembl"/>
        </authorList>
    </citation>
    <scope>IDENTIFICATION</scope>
</reference>
<dbReference type="GO" id="GO:0010811">
    <property type="term" value="P:positive regulation of cell-substrate adhesion"/>
    <property type="evidence" value="ECO:0007669"/>
    <property type="project" value="TreeGrafter"/>
</dbReference>
<name>A0A8C0V1A0_CYACU</name>
<dbReference type="GO" id="GO:0030198">
    <property type="term" value="P:extracellular matrix organization"/>
    <property type="evidence" value="ECO:0007669"/>
    <property type="project" value="TreeGrafter"/>
</dbReference>
<dbReference type="AlphaFoldDB" id="A0A8C0V1A0"/>
<feature type="domain" description="Fibronectin type-III" evidence="3">
    <location>
        <begin position="116"/>
        <end position="214"/>
    </location>
</feature>
<gene>
    <name evidence="4" type="primary">ABI3BP</name>
</gene>
<evidence type="ECO:0000259" key="3">
    <source>
        <dbReference type="PROSITE" id="PS50853"/>
    </source>
</evidence>
<feature type="compositionally biased region" description="Low complexity" evidence="1">
    <location>
        <begin position="436"/>
        <end position="449"/>
    </location>
</feature>
<feature type="chain" id="PRO_5034649185" evidence="2">
    <location>
        <begin position="20"/>
        <end position="1061"/>
    </location>
</feature>
<evidence type="ECO:0000313" key="5">
    <source>
        <dbReference type="Proteomes" id="UP000694410"/>
    </source>
</evidence>
<evidence type="ECO:0000256" key="1">
    <source>
        <dbReference type="SAM" id="MobiDB-lite"/>
    </source>
</evidence>
<evidence type="ECO:0000256" key="2">
    <source>
        <dbReference type="SAM" id="SignalP"/>
    </source>
</evidence>
<dbReference type="PANTHER" id="PTHR23197:SF10">
    <property type="entry name" value="TARGET OF NESH-SH3"/>
    <property type="match status" value="1"/>
</dbReference>
<dbReference type="CDD" id="cd00063">
    <property type="entry name" value="FN3"/>
    <property type="match status" value="2"/>
</dbReference>
<feature type="region of interest" description="Disordered" evidence="1">
    <location>
        <begin position="511"/>
        <end position="665"/>
    </location>
</feature>
<protein>
    <submittedName>
        <fullName evidence="4">ABI family member 3 binding protein</fullName>
    </submittedName>
</protein>